<dbReference type="PANTHER" id="PTHR42852">
    <property type="entry name" value="THIOL:DISULFIDE INTERCHANGE PROTEIN DSBE"/>
    <property type="match status" value="1"/>
</dbReference>
<keyword evidence="4" id="KW-0812">Transmembrane</keyword>
<evidence type="ECO:0000256" key="3">
    <source>
        <dbReference type="ARBA" id="ARBA00023284"/>
    </source>
</evidence>
<dbReference type="CDD" id="cd02966">
    <property type="entry name" value="TlpA_like_family"/>
    <property type="match status" value="1"/>
</dbReference>
<dbReference type="Pfam" id="PF08534">
    <property type="entry name" value="Redoxin"/>
    <property type="match status" value="1"/>
</dbReference>
<dbReference type="InterPro" id="IPR017937">
    <property type="entry name" value="Thioredoxin_CS"/>
</dbReference>
<dbReference type="InterPro" id="IPR013766">
    <property type="entry name" value="Thioredoxin_domain"/>
</dbReference>
<dbReference type="AlphaFoldDB" id="A0A521CM98"/>
<evidence type="ECO:0000256" key="2">
    <source>
        <dbReference type="ARBA" id="ARBA00022748"/>
    </source>
</evidence>
<proteinExistence type="predicted"/>
<keyword evidence="4" id="KW-1133">Transmembrane helix</keyword>
<evidence type="ECO:0000256" key="1">
    <source>
        <dbReference type="ARBA" id="ARBA00004196"/>
    </source>
</evidence>
<name>A0A521CM98_9BACT</name>
<dbReference type="Gene3D" id="3.40.30.10">
    <property type="entry name" value="Glutaredoxin"/>
    <property type="match status" value="1"/>
</dbReference>
<dbReference type="GO" id="GO:0030313">
    <property type="term" value="C:cell envelope"/>
    <property type="evidence" value="ECO:0007669"/>
    <property type="project" value="UniProtKB-SubCell"/>
</dbReference>
<dbReference type="InterPro" id="IPR036249">
    <property type="entry name" value="Thioredoxin-like_sf"/>
</dbReference>
<dbReference type="PANTHER" id="PTHR42852:SF17">
    <property type="entry name" value="THIOREDOXIN-LIKE PROTEIN HI_1115"/>
    <property type="match status" value="1"/>
</dbReference>
<dbReference type="GO" id="GO:0017004">
    <property type="term" value="P:cytochrome complex assembly"/>
    <property type="evidence" value="ECO:0007669"/>
    <property type="project" value="UniProtKB-KW"/>
</dbReference>
<protein>
    <submittedName>
        <fullName evidence="6">Thiol-disulfide isomerase or thioredoxin</fullName>
    </submittedName>
</protein>
<dbReference type="GO" id="GO:0016491">
    <property type="term" value="F:oxidoreductase activity"/>
    <property type="evidence" value="ECO:0007669"/>
    <property type="project" value="InterPro"/>
</dbReference>
<feature type="transmembrane region" description="Helical" evidence="4">
    <location>
        <begin position="20"/>
        <end position="40"/>
    </location>
</feature>
<evidence type="ECO:0000313" key="6">
    <source>
        <dbReference type="EMBL" id="SMO60568.1"/>
    </source>
</evidence>
<keyword evidence="4" id="KW-0472">Membrane</keyword>
<keyword evidence="6" id="KW-0413">Isomerase</keyword>
<dbReference type="InterPro" id="IPR050553">
    <property type="entry name" value="Thioredoxin_ResA/DsbE_sf"/>
</dbReference>
<dbReference type="Proteomes" id="UP000317593">
    <property type="component" value="Unassembled WGS sequence"/>
</dbReference>
<comment type="subcellular location">
    <subcellularLocation>
        <location evidence="1">Cell envelope</location>
    </subcellularLocation>
</comment>
<keyword evidence="3" id="KW-0676">Redox-active center</keyword>
<reference evidence="6 7" key="1">
    <citation type="submission" date="2017-05" db="EMBL/GenBank/DDBJ databases">
        <authorList>
            <person name="Varghese N."/>
            <person name="Submissions S."/>
        </authorList>
    </citation>
    <scope>NUCLEOTIDE SEQUENCE [LARGE SCALE GENOMIC DNA]</scope>
    <source>
        <strain evidence="6 7">DSM 21194</strain>
    </source>
</reference>
<evidence type="ECO:0000313" key="7">
    <source>
        <dbReference type="Proteomes" id="UP000317593"/>
    </source>
</evidence>
<gene>
    <name evidence="6" type="ORF">SAMN06265218_106208</name>
</gene>
<keyword evidence="2" id="KW-0201">Cytochrome c-type biogenesis</keyword>
<dbReference type="InterPro" id="IPR013740">
    <property type="entry name" value="Redoxin"/>
</dbReference>
<evidence type="ECO:0000259" key="5">
    <source>
        <dbReference type="PROSITE" id="PS51352"/>
    </source>
</evidence>
<feature type="domain" description="Thioredoxin" evidence="5">
    <location>
        <begin position="66"/>
        <end position="206"/>
    </location>
</feature>
<sequence length="206" mass="23169">MNTENKNKKSSGFKRSLLEWLGIAAVVAILYLTGLHTEVLGTMQRALLWTGLFDANAHEVTTVEGPFLSGDSQQLSLVTPKGEQRTLRDFEGKVLFINVWASWCPPCVAEMPTIETLYEEVGENDNIEFLLISLDEEPEKAVNFMKGKEFSMPYYFPTSGMPQVLQSPYIPSTYVISKKGQVIYKKEGIADYSAPEFRNWLVGISQ</sequence>
<evidence type="ECO:0000256" key="4">
    <source>
        <dbReference type="SAM" id="Phobius"/>
    </source>
</evidence>
<dbReference type="SUPFAM" id="SSF52833">
    <property type="entry name" value="Thioredoxin-like"/>
    <property type="match status" value="1"/>
</dbReference>
<accession>A0A521CM98</accession>
<organism evidence="6 7">
    <name type="scientific">Fodinibius sediminis</name>
    <dbReference type="NCBI Taxonomy" id="1214077"/>
    <lineage>
        <taxon>Bacteria</taxon>
        <taxon>Pseudomonadati</taxon>
        <taxon>Balneolota</taxon>
        <taxon>Balneolia</taxon>
        <taxon>Balneolales</taxon>
        <taxon>Balneolaceae</taxon>
        <taxon>Fodinibius</taxon>
    </lineage>
</organism>
<keyword evidence="7" id="KW-1185">Reference proteome</keyword>
<dbReference type="PROSITE" id="PS51352">
    <property type="entry name" value="THIOREDOXIN_2"/>
    <property type="match status" value="1"/>
</dbReference>
<dbReference type="EMBL" id="FXTH01000006">
    <property type="protein sequence ID" value="SMO60568.1"/>
    <property type="molecule type" value="Genomic_DNA"/>
</dbReference>
<dbReference type="PROSITE" id="PS00194">
    <property type="entry name" value="THIOREDOXIN_1"/>
    <property type="match status" value="1"/>
</dbReference>
<dbReference type="GO" id="GO:0016853">
    <property type="term" value="F:isomerase activity"/>
    <property type="evidence" value="ECO:0007669"/>
    <property type="project" value="UniProtKB-KW"/>
</dbReference>
<dbReference type="OrthoDB" id="6399635at2"/>
<dbReference type="RefSeq" id="WP_142714191.1">
    <property type="nucleotide sequence ID" value="NZ_FXTH01000006.1"/>
</dbReference>